<reference evidence="1 2" key="1">
    <citation type="submission" date="2019-05" db="EMBL/GenBank/DDBJ databases">
        <title>Another draft genome of Portunus trituberculatus and its Hox gene families provides insights of decapod evolution.</title>
        <authorList>
            <person name="Jeong J.-H."/>
            <person name="Song I."/>
            <person name="Kim S."/>
            <person name="Choi T."/>
            <person name="Kim D."/>
            <person name="Ryu S."/>
            <person name="Kim W."/>
        </authorList>
    </citation>
    <scope>NUCLEOTIDE SEQUENCE [LARGE SCALE GENOMIC DNA]</scope>
    <source>
        <tissue evidence="1">Muscle</tissue>
    </source>
</reference>
<dbReference type="AlphaFoldDB" id="A0A5B7DD14"/>
<comment type="caution">
    <text evidence="1">The sequence shown here is derived from an EMBL/GenBank/DDBJ whole genome shotgun (WGS) entry which is preliminary data.</text>
</comment>
<organism evidence="1 2">
    <name type="scientific">Portunus trituberculatus</name>
    <name type="common">Swimming crab</name>
    <name type="synonym">Neptunus trituberculatus</name>
    <dbReference type="NCBI Taxonomy" id="210409"/>
    <lineage>
        <taxon>Eukaryota</taxon>
        <taxon>Metazoa</taxon>
        <taxon>Ecdysozoa</taxon>
        <taxon>Arthropoda</taxon>
        <taxon>Crustacea</taxon>
        <taxon>Multicrustacea</taxon>
        <taxon>Malacostraca</taxon>
        <taxon>Eumalacostraca</taxon>
        <taxon>Eucarida</taxon>
        <taxon>Decapoda</taxon>
        <taxon>Pleocyemata</taxon>
        <taxon>Brachyura</taxon>
        <taxon>Eubrachyura</taxon>
        <taxon>Portunoidea</taxon>
        <taxon>Portunidae</taxon>
        <taxon>Portuninae</taxon>
        <taxon>Portunus</taxon>
    </lineage>
</organism>
<dbReference type="Proteomes" id="UP000324222">
    <property type="component" value="Unassembled WGS sequence"/>
</dbReference>
<gene>
    <name evidence="1" type="ORF">E2C01_012131</name>
</gene>
<name>A0A5B7DD14_PORTR</name>
<dbReference type="EMBL" id="VSRR010000751">
    <property type="protein sequence ID" value="MPC19220.1"/>
    <property type="molecule type" value="Genomic_DNA"/>
</dbReference>
<protein>
    <submittedName>
        <fullName evidence="1">Uncharacterized protein</fullName>
    </submittedName>
</protein>
<accession>A0A5B7DD14</accession>
<sequence>MYTPTSEFIRPSHRLPHPPLAFWREVKFSPRHQTLHLLQVFRPGSVRFMFSALRLSRMSGAVWVCPVGGGVATKEHKGISQLQSCKR</sequence>
<evidence type="ECO:0000313" key="2">
    <source>
        <dbReference type="Proteomes" id="UP000324222"/>
    </source>
</evidence>
<keyword evidence="2" id="KW-1185">Reference proteome</keyword>
<evidence type="ECO:0000313" key="1">
    <source>
        <dbReference type="EMBL" id="MPC19220.1"/>
    </source>
</evidence>
<proteinExistence type="predicted"/>